<protein>
    <submittedName>
        <fullName evidence="9">MFS transporter</fullName>
    </submittedName>
</protein>
<reference evidence="10" key="1">
    <citation type="journal article" date="2019" name="Int. J. Syst. Evol. Microbiol.">
        <title>The Global Catalogue of Microorganisms (GCM) 10K type strain sequencing project: providing services to taxonomists for standard genome sequencing and annotation.</title>
        <authorList>
            <consortium name="The Broad Institute Genomics Platform"/>
            <consortium name="The Broad Institute Genome Sequencing Center for Infectious Disease"/>
            <person name="Wu L."/>
            <person name="Ma J."/>
        </authorList>
    </citation>
    <scope>NUCLEOTIDE SEQUENCE [LARGE SCALE GENOMIC DNA]</scope>
    <source>
        <strain evidence="10">JCM 18123</strain>
    </source>
</reference>
<proteinExistence type="predicted"/>
<evidence type="ECO:0000259" key="8">
    <source>
        <dbReference type="PROSITE" id="PS50850"/>
    </source>
</evidence>
<feature type="transmembrane region" description="Helical" evidence="7">
    <location>
        <begin position="132"/>
        <end position="152"/>
    </location>
</feature>
<feature type="transmembrane region" description="Helical" evidence="7">
    <location>
        <begin position="357"/>
        <end position="377"/>
    </location>
</feature>
<comment type="subcellular location">
    <subcellularLocation>
        <location evidence="1">Cell membrane</location>
        <topology evidence="1">Multi-pass membrane protein</topology>
    </subcellularLocation>
</comment>
<keyword evidence="4 7" id="KW-1133">Transmembrane helix</keyword>
<keyword evidence="5 7" id="KW-0472">Membrane</keyword>
<evidence type="ECO:0000256" key="1">
    <source>
        <dbReference type="ARBA" id="ARBA00004651"/>
    </source>
</evidence>
<feature type="transmembrane region" description="Helical" evidence="7">
    <location>
        <begin position="235"/>
        <end position="255"/>
    </location>
</feature>
<dbReference type="SUPFAM" id="SSF103473">
    <property type="entry name" value="MFS general substrate transporter"/>
    <property type="match status" value="1"/>
</dbReference>
<feature type="transmembrane region" description="Helical" evidence="7">
    <location>
        <begin position="70"/>
        <end position="91"/>
    </location>
</feature>
<evidence type="ECO:0000256" key="2">
    <source>
        <dbReference type="ARBA" id="ARBA00022475"/>
    </source>
</evidence>
<dbReference type="PANTHER" id="PTHR43124:SF3">
    <property type="entry name" value="CHLORAMPHENICOL EFFLUX PUMP RV0191"/>
    <property type="match status" value="1"/>
</dbReference>
<evidence type="ECO:0000256" key="4">
    <source>
        <dbReference type="ARBA" id="ARBA00022989"/>
    </source>
</evidence>
<dbReference type="PANTHER" id="PTHR43124">
    <property type="entry name" value="PURINE EFFLUX PUMP PBUE"/>
    <property type="match status" value="1"/>
</dbReference>
<evidence type="ECO:0000256" key="3">
    <source>
        <dbReference type="ARBA" id="ARBA00022692"/>
    </source>
</evidence>
<evidence type="ECO:0000313" key="10">
    <source>
        <dbReference type="Proteomes" id="UP001499993"/>
    </source>
</evidence>
<feature type="transmembrane region" description="Helical" evidence="7">
    <location>
        <begin position="334"/>
        <end position="351"/>
    </location>
</feature>
<feature type="transmembrane region" description="Helical" evidence="7">
    <location>
        <begin position="38"/>
        <end position="58"/>
    </location>
</feature>
<dbReference type="InterPro" id="IPR050189">
    <property type="entry name" value="MFS_Efflux_Transporters"/>
</dbReference>
<name>A0ABP9G1U4_9ACTN</name>
<dbReference type="Pfam" id="PF07690">
    <property type="entry name" value="MFS_1"/>
    <property type="match status" value="1"/>
</dbReference>
<dbReference type="InterPro" id="IPR011701">
    <property type="entry name" value="MFS"/>
</dbReference>
<keyword evidence="3 7" id="KW-0812">Transmembrane</keyword>
<sequence length="406" mass="40995">MRLALLAMAIGAFGIGTTEFVIMGLLPEVSADLGVSVAAAGNLIAGYAIGVVVGAPLLTVLSTRLPRRTALLLFMGLFAVGNLLTAVAPQFESVLGFRVLTGLPHGAYFGAAAVVAAQLAEPGRRARNVARVFLGLTVANIVGVPVGTWLGQELGWRATFGVVAAIGAVAVAGIALFVPKLPKPAGVRLRHELSELAGRQVVLGLLTIVLGCSGVFAVYTYIAPTMKELAGYSEAGVTGILALFGVGMTLGSLLGGRMADRALRPSVYASLALLALVLLLFSFAAHNPWTAAVGVVALGVATFAACTVIQVFLMTKAERAPSLTSASNQAAFNMANALGAWIGAGVIGAGLGYAAPALAGAAMAFVGLGLALAAGYLDRPRPPHASAPQAPAREAELVSAGTGPTH</sequence>
<feature type="transmembrane region" description="Helical" evidence="7">
    <location>
        <begin position="158"/>
        <end position="179"/>
    </location>
</feature>
<comment type="caution">
    <text evidence="9">The sequence shown here is derived from an EMBL/GenBank/DDBJ whole genome shotgun (WGS) entry which is preliminary data.</text>
</comment>
<feature type="region of interest" description="Disordered" evidence="6">
    <location>
        <begin position="382"/>
        <end position="406"/>
    </location>
</feature>
<feature type="transmembrane region" description="Helical" evidence="7">
    <location>
        <begin position="291"/>
        <end position="313"/>
    </location>
</feature>
<keyword evidence="10" id="KW-1185">Reference proteome</keyword>
<evidence type="ECO:0000256" key="6">
    <source>
        <dbReference type="SAM" id="MobiDB-lite"/>
    </source>
</evidence>
<dbReference type="InterPro" id="IPR020846">
    <property type="entry name" value="MFS_dom"/>
</dbReference>
<dbReference type="Proteomes" id="UP001499993">
    <property type="component" value="Unassembled WGS sequence"/>
</dbReference>
<gene>
    <name evidence="9" type="ORF">GCM10023224_00750</name>
</gene>
<dbReference type="PROSITE" id="PS50850">
    <property type="entry name" value="MFS"/>
    <property type="match status" value="1"/>
</dbReference>
<feature type="transmembrane region" description="Helical" evidence="7">
    <location>
        <begin position="267"/>
        <end position="285"/>
    </location>
</feature>
<dbReference type="Gene3D" id="1.20.1250.20">
    <property type="entry name" value="MFS general substrate transporter like domains"/>
    <property type="match status" value="1"/>
</dbReference>
<dbReference type="EMBL" id="BAABIK010000001">
    <property type="protein sequence ID" value="GAA4925946.1"/>
    <property type="molecule type" value="Genomic_DNA"/>
</dbReference>
<dbReference type="RefSeq" id="WP_345554940.1">
    <property type="nucleotide sequence ID" value="NZ_BAABIK010000001.1"/>
</dbReference>
<organism evidence="9 10">
    <name type="scientific">Streptomonospora halophila</name>
    <dbReference type="NCBI Taxonomy" id="427369"/>
    <lineage>
        <taxon>Bacteria</taxon>
        <taxon>Bacillati</taxon>
        <taxon>Actinomycetota</taxon>
        <taxon>Actinomycetes</taxon>
        <taxon>Streptosporangiales</taxon>
        <taxon>Nocardiopsidaceae</taxon>
        <taxon>Streptomonospora</taxon>
    </lineage>
</organism>
<dbReference type="CDD" id="cd17324">
    <property type="entry name" value="MFS_NepI_like"/>
    <property type="match status" value="1"/>
</dbReference>
<evidence type="ECO:0000256" key="5">
    <source>
        <dbReference type="ARBA" id="ARBA00023136"/>
    </source>
</evidence>
<evidence type="ECO:0000256" key="7">
    <source>
        <dbReference type="SAM" id="Phobius"/>
    </source>
</evidence>
<dbReference type="InterPro" id="IPR036259">
    <property type="entry name" value="MFS_trans_sf"/>
</dbReference>
<feature type="domain" description="Major facilitator superfamily (MFS) profile" evidence="8">
    <location>
        <begin position="4"/>
        <end position="379"/>
    </location>
</feature>
<evidence type="ECO:0000313" key="9">
    <source>
        <dbReference type="EMBL" id="GAA4925946.1"/>
    </source>
</evidence>
<keyword evidence="2" id="KW-1003">Cell membrane</keyword>
<accession>A0ABP9G1U4</accession>
<feature type="transmembrane region" description="Helical" evidence="7">
    <location>
        <begin position="103"/>
        <end position="120"/>
    </location>
</feature>
<feature type="transmembrane region" description="Helical" evidence="7">
    <location>
        <begin position="200"/>
        <end position="223"/>
    </location>
</feature>